<dbReference type="InterPro" id="IPR025991">
    <property type="entry name" value="Chemoreceptor_zinc-bind_dom"/>
</dbReference>
<dbReference type="GO" id="GO:0007165">
    <property type="term" value="P:signal transduction"/>
    <property type="evidence" value="ECO:0007669"/>
    <property type="project" value="UniProtKB-KW"/>
</dbReference>
<proteinExistence type="inferred from homology"/>
<keyword evidence="5" id="KW-1133">Transmembrane helix</keyword>
<dbReference type="PANTHER" id="PTHR43531:SF11">
    <property type="entry name" value="METHYL-ACCEPTING CHEMOTAXIS PROTEIN 3"/>
    <property type="match status" value="1"/>
</dbReference>
<protein>
    <submittedName>
        <fullName evidence="7">Methyl-accepting chemotaxis protein</fullName>
    </submittedName>
</protein>
<comment type="caution">
    <text evidence="7">The sequence shown here is derived from an EMBL/GenBank/DDBJ whole genome shotgun (WGS) entry which is preliminary data.</text>
</comment>
<reference evidence="7 8" key="1">
    <citation type="journal article" date="2017" name="ISME J.">
        <title>Potential for microbial H2 and metal transformations associated with novel bacteria and archaea in deep terrestrial subsurface sediments.</title>
        <authorList>
            <person name="Hernsdorf A.W."/>
            <person name="Amano Y."/>
            <person name="Miyakawa K."/>
            <person name="Ise K."/>
            <person name="Suzuki Y."/>
            <person name="Anantharaman K."/>
            <person name="Probst A."/>
            <person name="Burstein D."/>
            <person name="Thomas B.C."/>
            <person name="Banfield J.F."/>
        </authorList>
    </citation>
    <scope>NUCLEOTIDE SEQUENCE [LARGE SCALE GENOMIC DNA]</scope>
    <source>
        <strain evidence="7">HGW-Wallbacteria-1</strain>
    </source>
</reference>
<evidence type="ECO:0000259" key="6">
    <source>
        <dbReference type="PROSITE" id="PS50111"/>
    </source>
</evidence>
<dbReference type="CDD" id="cd11386">
    <property type="entry name" value="MCP_signal"/>
    <property type="match status" value="1"/>
</dbReference>
<dbReference type="PANTHER" id="PTHR43531">
    <property type="entry name" value="PROTEIN ICFG"/>
    <property type="match status" value="1"/>
</dbReference>
<dbReference type="Gene3D" id="1.20.120.30">
    <property type="entry name" value="Aspartate receptor, ligand-binding domain"/>
    <property type="match status" value="2"/>
</dbReference>
<feature type="transmembrane region" description="Helical" evidence="5">
    <location>
        <begin position="12"/>
        <end position="33"/>
    </location>
</feature>
<evidence type="ECO:0000256" key="3">
    <source>
        <dbReference type="PROSITE-ProRule" id="PRU00284"/>
    </source>
</evidence>
<gene>
    <name evidence="7" type="ORF">CVV64_16785</name>
</gene>
<dbReference type="Pfam" id="PF13682">
    <property type="entry name" value="CZB"/>
    <property type="match status" value="2"/>
</dbReference>
<evidence type="ECO:0000256" key="1">
    <source>
        <dbReference type="ARBA" id="ARBA00022500"/>
    </source>
</evidence>
<dbReference type="EMBL" id="PGXC01000031">
    <property type="protein sequence ID" value="PKK88900.1"/>
    <property type="molecule type" value="Genomic_DNA"/>
</dbReference>
<dbReference type="Proteomes" id="UP000233256">
    <property type="component" value="Unassembled WGS sequence"/>
</dbReference>
<accession>A0A2N1PKP2</accession>
<feature type="domain" description="Methyl-accepting transducer" evidence="6">
    <location>
        <begin position="353"/>
        <end position="582"/>
    </location>
</feature>
<keyword evidence="5" id="KW-0472">Membrane</keyword>
<dbReference type="PROSITE" id="PS50111">
    <property type="entry name" value="CHEMOTAXIS_TRANSDUC_2"/>
    <property type="match status" value="1"/>
</dbReference>
<name>A0A2N1PKP2_9BACT</name>
<dbReference type="Gene3D" id="1.10.287.950">
    <property type="entry name" value="Methyl-accepting chemotaxis protein"/>
    <property type="match status" value="1"/>
</dbReference>
<evidence type="ECO:0000313" key="8">
    <source>
        <dbReference type="Proteomes" id="UP000233256"/>
    </source>
</evidence>
<dbReference type="InterPro" id="IPR004090">
    <property type="entry name" value="Chemotax_Me-accpt_rcpt"/>
</dbReference>
<sequence length="602" mass="65812">MFTKTSISQRVWAGFILLLVLLAFVGGSSMFGIGEIIGDTERVIFGDKLKAEMLQREVDHLNWAKTLSSLITEANVDELHVETDFHKCGFGKWFYSDNRQEAERFLPETKVHFDEIEKPHIELHESAIDIKKVYLKADRTLPALLLERIVDHLNWSNTVQNSIRERRNTLGVQTDYRKCNLGQWLNSDAADVIYQSGSQKFRETWKELLVFHEKLHDSAKTLDARIASGDFDSAEEDLRKLFECLTQTLKRLQLLKSEAELKLAGLSRASEIFASRSAPNLVKIQSILGDVVKIVNKSSETINSEMTRNAENTREGIKYATLFAGLAGLLMAFFIGRSVVNALTNIVETLTNGAYQVNDASVQISNSSQELASGASEQASSLEEVSASLEEIAATTRLNSQNAGNARGIASEADKSAKHGLEGMDRMRQAIEAIKSSADASYQIIKTIDAIAFQTNLLALNAAVEAARAGDAGKGFAVVAEEVRNLAHRSAEAARNTSELIEESRKNSENGVRASEEVSAILTEIGQNVQNLSALIAEVHAAGSEQTRGIEQVNLAVAQMNHVTQSTAANSEESAAASEELSAQAGQLSEMVEALQKLVGGK</sequence>
<dbReference type="AlphaFoldDB" id="A0A2N1PKP2"/>
<dbReference type="InterPro" id="IPR004089">
    <property type="entry name" value="MCPsignal_dom"/>
</dbReference>
<evidence type="ECO:0000256" key="2">
    <source>
        <dbReference type="ARBA" id="ARBA00029447"/>
    </source>
</evidence>
<evidence type="ECO:0000313" key="7">
    <source>
        <dbReference type="EMBL" id="PKK88900.1"/>
    </source>
</evidence>
<dbReference type="GO" id="GO:0004888">
    <property type="term" value="F:transmembrane signaling receptor activity"/>
    <property type="evidence" value="ECO:0007669"/>
    <property type="project" value="InterPro"/>
</dbReference>
<keyword evidence="3" id="KW-0807">Transducer</keyword>
<keyword evidence="1" id="KW-0145">Chemotaxis</keyword>
<dbReference type="Pfam" id="PF00015">
    <property type="entry name" value="MCPsignal"/>
    <property type="match status" value="1"/>
</dbReference>
<dbReference type="GO" id="GO:0005886">
    <property type="term" value="C:plasma membrane"/>
    <property type="evidence" value="ECO:0007669"/>
    <property type="project" value="TreeGrafter"/>
</dbReference>
<dbReference type="SUPFAM" id="SSF58104">
    <property type="entry name" value="Methyl-accepting chemotaxis protein (MCP) signaling domain"/>
    <property type="match status" value="1"/>
</dbReference>
<feature type="coiled-coil region" evidence="4">
    <location>
        <begin position="242"/>
        <end position="269"/>
    </location>
</feature>
<evidence type="ECO:0000256" key="4">
    <source>
        <dbReference type="SAM" id="Coils"/>
    </source>
</evidence>
<evidence type="ECO:0000256" key="5">
    <source>
        <dbReference type="SAM" id="Phobius"/>
    </source>
</evidence>
<keyword evidence="5" id="KW-0812">Transmembrane</keyword>
<keyword evidence="4" id="KW-0175">Coiled coil</keyword>
<dbReference type="InterPro" id="IPR051310">
    <property type="entry name" value="MCP_chemotaxis"/>
</dbReference>
<organism evidence="7 8">
    <name type="scientific">Candidatus Wallbacteria bacterium HGW-Wallbacteria-1</name>
    <dbReference type="NCBI Taxonomy" id="2013854"/>
    <lineage>
        <taxon>Bacteria</taxon>
        <taxon>Candidatus Walliibacteriota</taxon>
    </lineage>
</organism>
<dbReference type="SMART" id="SM00283">
    <property type="entry name" value="MA"/>
    <property type="match status" value="1"/>
</dbReference>
<dbReference type="PRINTS" id="PR00260">
    <property type="entry name" value="CHEMTRNSDUCR"/>
</dbReference>
<dbReference type="GO" id="GO:0006935">
    <property type="term" value="P:chemotaxis"/>
    <property type="evidence" value="ECO:0007669"/>
    <property type="project" value="UniProtKB-KW"/>
</dbReference>
<comment type="similarity">
    <text evidence="2">Belongs to the methyl-accepting chemotaxis (MCP) protein family.</text>
</comment>